<keyword evidence="3" id="KW-1185">Reference proteome</keyword>
<evidence type="ECO:0008006" key="4">
    <source>
        <dbReference type="Google" id="ProtNLM"/>
    </source>
</evidence>
<dbReference type="Gene3D" id="3.40.50.300">
    <property type="entry name" value="P-loop containing nucleotide triphosphate hydrolases"/>
    <property type="match status" value="1"/>
</dbReference>
<reference evidence="3" key="1">
    <citation type="journal article" date="2013" name="Nature">
        <title>Pan genome of the phytoplankton Emiliania underpins its global distribution.</title>
        <authorList>
            <person name="Read B.A."/>
            <person name="Kegel J."/>
            <person name="Klute M.J."/>
            <person name="Kuo A."/>
            <person name="Lefebvre S.C."/>
            <person name="Maumus F."/>
            <person name="Mayer C."/>
            <person name="Miller J."/>
            <person name="Monier A."/>
            <person name="Salamov A."/>
            <person name="Young J."/>
            <person name="Aguilar M."/>
            <person name="Claverie J.M."/>
            <person name="Frickenhaus S."/>
            <person name="Gonzalez K."/>
            <person name="Herman E.K."/>
            <person name="Lin Y.C."/>
            <person name="Napier J."/>
            <person name="Ogata H."/>
            <person name="Sarno A.F."/>
            <person name="Shmutz J."/>
            <person name="Schroeder D."/>
            <person name="de Vargas C."/>
            <person name="Verret F."/>
            <person name="von Dassow P."/>
            <person name="Valentin K."/>
            <person name="Van de Peer Y."/>
            <person name="Wheeler G."/>
            <person name="Dacks J.B."/>
            <person name="Delwiche C.F."/>
            <person name="Dyhrman S.T."/>
            <person name="Glockner G."/>
            <person name="John U."/>
            <person name="Richards T."/>
            <person name="Worden A.Z."/>
            <person name="Zhang X."/>
            <person name="Grigoriev I.V."/>
            <person name="Allen A.E."/>
            <person name="Bidle K."/>
            <person name="Borodovsky M."/>
            <person name="Bowler C."/>
            <person name="Brownlee C."/>
            <person name="Cock J.M."/>
            <person name="Elias M."/>
            <person name="Gladyshev V.N."/>
            <person name="Groth M."/>
            <person name="Guda C."/>
            <person name="Hadaegh A."/>
            <person name="Iglesias-Rodriguez M.D."/>
            <person name="Jenkins J."/>
            <person name="Jones B.M."/>
            <person name="Lawson T."/>
            <person name="Leese F."/>
            <person name="Lindquist E."/>
            <person name="Lobanov A."/>
            <person name="Lomsadze A."/>
            <person name="Malik S.B."/>
            <person name="Marsh M.E."/>
            <person name="Mackinder L."/>
            <person name="Mock T."/>
            <person name="Mueller-Roeber B."/>
            <person name="Pagarete A."/>
            <person name="Parker M."/>
            <person name="Probert I."/>
            <person name="Quesneville H."/>
            <person name="Raines C."/>
            <person name="Rensing S.A."/>
            <person name="Riano-Pachon D.M."/>
            <person name="Richier S."/>
            <person name="Rokitta S."/>
            <person name="Shiraiwa Y."/>
            <person name="Soanes D.M."/>
            <person name="van der Giezen M."/>
            <person name="Wahlund T.M."/>
            <person name="Williams B."/>
            <person name="Wilson W."/>
            <person name="Wolfe G."/>
            <person name="Wurch L.L."/>
        </authorList>
    </citation>
    <scope>NUCLEOTIDE SEQUENCE</scope>
</reference>
<reference evidence="2" key="2">
    <citation type="submission" date="2024-10" db="UniProtKB">
        <authorList>
            <consortium name="EnsemblProtists"/>
        </authorList>
    </citation>
    <scope>IDENTIFICATION</scope>
</reference>
<dbReference type="SUPFAM" id="SSF52540">
    <property type="entry name" value="P-loop containing nucleoside triphosphate hydrolases"/>
    <property type="match status" value="1"/>
</dbReference>
<dbReference type="PaxDb" id="2903-EOD15519"/>
<sequence>MLSTHDGRFKAPRDEAAATPAKSADSRANCSCVVDSTTVPAAQRQAPTASGSTSFLFLLGYPHTGTSSLHFLLATSGSVSTIGDSAVLGPSKEGMAALPAKAWLPLQGDHRPAGRWEPSFWSSNYSDLVERTYLSHWDRSKIFIESSPPEIYLSRELHSTFSKHGKVRFVLLVHGICGMQADRFFVGGSARLPMCRRCCKGALDKPCIDSFMSASWALALDTYRRVIASFGDDVFVIRYEDLCLRLNRVLRDLAAWEPRLADINVSRKPIITDHADAHHTTSTIGDHCELAVRRWREPMPALCSATPPAWTVRAGVISMANHTQTTLHRPASSTCASMAATLGYVYRPGQFDCSITSE</sequence>
<protein>
    <recommendedName>
        <fullName evidence="4">Sulfotransferase domain-containing protein</fullName>
    </recommendedName>
</protein>
<evidence type="ECO:0000313" key="3">
    <source>
        <dbReference type="Proteomes" id="UP000013827"/>
    </source>
</evidence>
<evidence type="ECO:0000256" key="1">
    <source>
        <dbReference type="SAM" id="MobiDB-lite"/>
    </source>
</evidence>
<dbReference type="AlphaFoldDB" id="A0A0D3IW84"/>
<dbReference type="GeneID" id="17261664"/>
<dbReference type="HOGENOM" id="CLU_774854_0_0_1"/>
<organism evidence="2 3">
    <name type="scientific">Emiliania huxleyi (strain CCMP1516)</name>
    <dbReference type="NCBI Taxonomy" id="280463"/>
    <lineage>
        <taxon>Eukaryota</taxon>
        <taxon>Haptista</taxon>
        <taxon>Haptophyta</taxon>
        <taxon>Prymnesiophyceae</taxon>
        <taxon>Isochrysidales</taxon>
        <taxon>Noelaerhabdaceae</taxon>
        <taxon>Emiliania</taxon>
    </lineage>
</organism>
<dbReference type="KEGG" id="ehx:EMIHUDRAFT_245782"/>
<dbReference type="RefSeq" id="XP_005767948.1">
    <property type="nucleotide sequence ID" value="XM_005767891.1"/>
</dbReference>
<accession>A0A0D3IW84</accession>
<feature type="region of interest" description="Disordered" evidence="1">
    <location>
        <begin position="1"/>
        <end position="22"/>
    </location>
</feature>
<dbReference type="EnsemblProtists" id="EOD15519">
    <property type="protein sequence ID" value="EOD15519"/>
    <property type="gene ID" value="EMIHUDRAFT_245782"/>
</dbReference>
<dbReference type="InterPro" id="IPR027417">
    <property type="entry name" value="P-loop_NTPase"/>
</dbReference>
<evidence type="ECO:0000313" key="2">
    <source>
        <dbReference type="EnsemblProtists" id="EOD15519"/>
    </source>
</evidence>
<dbReference type="Proteomes" id="UP000013827">
    <property type="component" value="Unassembled WGS sequence"/>
</dbReference>
<proteinExistence type="predicted"/>
<name>A0A0D3IW84_EMIH1</name>
<feature type="compositionally biased region" description="Basic and acidic residues" evidence="1">
    <location>
        <begin position="1"/>
        <end position="16"/>
    </location>
</feature>